<dbReference type="Gene3D" id="3.40.50.300">
    <property type="entry name" value="P-loop containing nucleotide triphosphate hydrolases"/>
    <property type="match status" value="3"/>
</dbReference>
<reference evidence="11" key="1">
    <citation type="submission" date="2022-07" db="EMBL/GenBank/DDBJ databases">
        <title>Genome Sequence of Leucocoprinus birnbaumii.</title>
        <authorList>
            <person name="Buettner E."/>
        </authorList>
    </citation>
    <scope>NUCLEOTIDE SEQUENCE</scope>
    <source>
        <strain evidence="11">VT141</strain>
    </source>
</reference>
<feature type="compositionally biased region" description="Basic and acidic residues" evidence="8">
    <location>
        <begin position="2273"/>
        <end position="2282"/>
    </location>
</feature>
<dbReference type="InterPro" id="IPR047187">
    <property type="entry name" value="SF1_C_Upf1"/>
</dbReference>
<dbReference type="GO" id="GO:0031380">
    <property type="term" value="C:nuclear RNA-directed RNA polymerase complex"/>
    <property type="evidence" value="ECO:0007669"/>
    <property type="project" value="TreeGrafter"/>
</dbReference>
<dbReference type="Pfam" id="PF13086">
    <property type="entry name" value="AAA_11"/>
    <property type="match status" value="1"/>
</dbReference>
<feature type="compositionally biased region" description="Polar residues" evidence="8">
    <location>
        <begin position="2210"/>
        <end position="2232"/>
    </location>
</feature>
<keyword evidence="3 7" id="KW-0479">Metal-binding</keyword>
<dbReference type="CDD" id="cd18808">
    <property type="entry name" value="SF1_C_Upf1"/>
    <property type="match status" value="1"/>
</dbReference>
<name>A0AAD5YRD2_9AGAR</name>
<dbReference type="GO" id="GO:0005737">
    <property type="term" value="C:cytoplasm"/>
    <property type="evidence" value="ECO:0007669"/>
    <property type="project" value="UniProtKB-SubCell"/>
</dbReference>
<dbReference type="InterPro" id="IPR045055">
    <property type="entry name" value="DNA2/NAM7-like"/>
</dbReference>
<dbReference type="Pfam" id="PF13087">
    <property type="entry name" value="AAA_12"/>
    <property type="match status" value="1"/>
</dbReference>
<dbReference type="GO" id="GO:0004386">
    <property type="term" value="F:helicase activity"/>
    <property type="evidence" value="ECO:0007669"/>
    <property type="project" value="InterPro"/>
</dbReference>
<dbReference type="Gene3D" id="4.10.1000.10">
    <property type="entry name" value="Zinc finger, CCCH-type"/>
    <property type="match status" value="1"/>
</dbReference>
<dbReference type="PROSITE" id="PS50103">
    <property type="entry name" value="ZF_C3H1"/>
    <property type="match status" value="2"/>
</dbReference>
<evidence type="ECO:0000259" key="10">
    <source>
        <dbReference type="PROSITE" id="PS51981"/>
    </source>
</evidence>
<evidence type="ECO:0000259" key="9">
    <source>
        <dbReference type="PROSITE" id="PS50103"/>
    </source>
</evidence>
<evidence type="ECO:0000256" key="2">
    <source>
        <dbReference type="ARBA" id="ARBA00022490"/>
    </source>
</evidence>
<dbReference type="Proteomes" id="UP001213000">
    <property type="component" value="Unassembled WGS sequence"/>
</dbReference>
<dbReference type="PROSITE" id="PS51981">
    <property type="entry name" value="ZF_RZ"/>
    <property type="match status" value="1"/>
</dbReference>
<keyword evidence="4 7" id="KW-0863">Zinc-finger</keyword>
<evidence type="ECO:0000256" key="4">
    <source>
        <dbReference type="ARBA" id="ARBA00022771"/>
    </source>
</evidence>
<feature type="compositionally biased region" description="Polar residues" evidence="8">
    <location>
        <begin position="43"/>
        <end position="55"/>
    </location>
</feature>
<dbReference type="PANTHER" id="PTHR10887:SF341">
    <property type="entry name" value="NFX1-TYPE ZINC FINGER-CONTAINING PROTEIN 1"/>
    <property type="match status" value="1"/>
</dbReference>
<evidence type="ECO:0000256" key="8">
    <source>
        <dbReference type="SAM" id="MobiDB-lite"/>
    </source>
</evidence>
<evidence type="ECO:0000256" key="1">
    <source>
        <dbReference type="ARBA" id="ARBA00004496"/>
    </source>
</evidence>
<dbReference type="CDD" id="cd06008">
    <property type="entry name" value="NF-X1-zinc-finger"/>
    <property type="match status" value="1"/>
</dbReference>
<evidence type="ECO:0000256" key="7">
    <source>
        <dbReference type="PROSITE-ProRule" id="PRU00723"/>
    </source>
</evidence>
<accession>A0AAD5YRD2</accession>
<dbReference type="InterPro" id="IPR041679">
    <property type="entry name" value="DNA2/NAM7-like_C"/>
</dbReference>
<evidence type="ECO:0000313" key="11">
    <source>
        <dbReference type="EMBL" id="KAJ3560209.1"/>
    </source>
</evidence>
<feature type="domain" description="C3H1-type" evidence="9">
    <location>
        <begin position="2"/>
        <end position="30"/>
    </location>
</feature>
<keyword evidence="6" id="KW-0391">Immunity</keyword>
<evidence type="ECO:0000256" key="5">
    <source>
        <dbReference type="ARBA" id="ARBA00022833"/>
    </source>
</evidence>
<evidence type="ECO:0000256" key="6">
    <source>
        <dbReference type="ARBA" id="ARBA00022859"/>
    </source>
</evidence>
<feature type="zinc finger region" description="C3H1-type" evidence="7">
    <location>
        <begin position="60"/>
        <end position="88"/>
    </location>
</feature>
<comment type="subcellular location">
    <subcellularLocation>
        <location evidence="1">Cytoplasm</location>
    </subcellularLocation>
</comment>
<feature type="region of interest" description="Disordered" evidence="8">
    <location>
        <begin position="39"/>
        <end position="59"/>
    </location>
</feature>
<dbReference type="InterPro" id="IPR041677">
    <property type="entry name" value="DNA2/NAM7_AAA_11"/>
</dbReference>
<dbReference type="InterPro" id="IPR046439">
    <property type="entry name" value="ZF_RZ_dom"/>
</dbReference>
<dbReference type="SUPFAM" id="SSF52540">
    <property type="entry name" value="P-loop containing nucleoside triphosphate hydrolases"/>
    <property type="match status" value="1"/>
</dbReference>
<dbReference type="Pfam" id="PF20173">
    <property type="entry name" value="ZnF_RZ-type"/>
    <property type="match status" value="1"/>
</dbReference>
<dbReference type="SMART" id="SM00356">
    <property type="entry name" value="ZnF_C3H1"/>
    <property type="match status" value="2"/>
</dbReference>
<gene>
    <name evidence="11" type="ORF">NP233_g10990</name>
</gene>
<protein>
    <recommendedName>
        <fullName evidence="13">NFX1-type zinc finger-containing protein 1</fullName>
    </recommendedName>
</protein>
<dbReference type="GO" id="GO:0008270">
    <property type="term" value="F:zinc ion binding"/>
    <property type="evidence" value="ECO:0007669"/>
    <property type="project" value="UniProtKB-KW"/>
</dbReference>
<evidence type="ECO:0008006" key="13">
    <source>
        <dbReference type="Google" id="ProtNLM"/>
    </source>
</evidence>
<organism evidence="11 12">
    <name type="scientific">Leucocoprinus birnbaumii</name>
    <dbReference type="NCBI Taxonomy" id="56174"/>
    <lineage>
        <taxon>Eukaryota</taxon>
        <taxon>Fungi</taxon>
        <taxon>Dikarya</taxon>
        <taxon>Basidiomycota</taxon>
        <taxon>Agaricomycotina</taxon>
        <taxon>Agaricomycetes</taxon>
        <taxon>Agaricomycetidae</taxon>
        <taxon>Agaricales</taxon>
        <taxon>Agaricineae</taxon>
        <taxon>Agaricaceae</taxon>
        <taxon>Leucocoprinus</taxon>
    </lineage>
</organism>
<dbReference type="GO" id="GO:0031048">
    <property type="term" value="P:regulatory ncRNA-mediated heterochromatin formation"/>
    <property type="evidence" value="ECO:0007669"/>
    <property type="project" value="TreeGrafter"/>
</dbReference>
<evidence type="ECO:0000256" key="3">
    <source>
        <dbReference type="ARBA" id="ARBA00022723"/>
    </source>
</evidence>
<feature type="domain" description="RZ-type" evidence="10">
    <location>
        <begin position="2126"/>
        <end position="2203"/>
    </location>
</feature>
<keyword evidence="2" id="KW-0963">Cytoplasm</keyword>
<dbReference type="GO" id="GO:0002376">
    <property type="term" value="P:immune system process"/>
    <property type="evidence" value="ECO:0007669"/>
    <property type="project" value="UniProtKB-KW"/>
</dbReference>
<comment type="caution">
    <text evidence="11">The sequence shown here is derived from an EMBL/GenBank/DDBJ whole genome shotgun (WGS) entry which is preliminary data.</text>
</comment>
<dbReference type="InterPro" id="IPR027417">
    <property type="entry name" value="P-loop_NTPase"/>
</dbReference>
<sequence>MSYRQKLCRFYNSLSGCRNGDQCRFSHLQDVSSSQISSALVSPGQTRVPQSSRPNQGLDGVPRNTCQFFWKTGACARGFDCSYRHVKQSGTANEQNEATDVTVNDSTVDFFSPEGLAIGVGSIYDERHNLNPSEVHNHLKEFLRDHYHFDTAARVQGFVRVLASVNERNKSWNAARAQEFLEVVVKGNTIYRISDVLRFQLVSTTVGFHGGALSFQRGYFPIFQFFSCDFILKSTLQKNINTLYAVIKNDHNHIFGTLQTCLEAMMAAKSWKDTNVSLVSPMQNTLDGLTIFRTLTTVFLQYFQRYKDGVRSHSEIPPFIQRFSEWFNLWASDVSATPARFEDTITSVSEDRRKLAIRHLSDEIDRLLAIVERESGVVLTLKKAPTRSNVTRAQLNQAHIAQLAQTYDPPGGLRADGPRHDNDFEAIENIRIAPTHLELFSPIAPYMPVFSPNAPHHLAAGSMERHLDIQFRLLREELISTTRASVTAIHDDLLKKWEVKRHNQEKTVLEKLLDHKGGAYRTSGRESLFFHVYTNVEFLPDRPEARRNSVTVTLVIDAPPNPAAHDKDPKKRVAYWEHSRRFQGCRLVALVIVYRRTVNAYLGIVASFSQDIAESAKFDRGRIRLRVSFFDSKVELMALRGERLNYNQETFAILVDNSVMFETVRPFLQKLQTIEPTEIPFSRYIAPGGSLEGVEVLPPKYAIAPEFRFNLQCLARPQVTGIHDLDITDPLAVARARDQLKKYSVLDASQAEATSWNRKGKLQYYGSLLGTLLIEDTCQSFTAKEILRVLFSSKIRPIVLIAFTNHALDHMVTSVLDANITDKIVRLGSGSSDERVAEYALEKLERLATAPTLDRSIKQQYRIMKQLEAEMTKTMTSILLPLLSWEKIEEYLNIHYPEHADMFRMPPFWITVLAELKWSEEDELGEFTEVTHSKKGQNKMVEPSISRTHYGFWRQGLDLQFLQQRPLPSLQPQDGTASGEIDAKTEVEQQRSLLADPVAFFASLNYDDHPLPSVPVTDRQLSELSHFANVWAMSAHERSRLAEDLEQKTRKSAYDAQHERYAELRKEYKEAYEGYTEMRDEIRRRILSSTDLIACTTTGAASLTSLLSSIRPRVLMVEEAGQVLEAHILTSLGSSVHHLICIGDPCQLRPSLATYTLSMDSPVGKQLYKFDRSLMERLSDSHFPMSQINVQRRMRPTISHFIRTILYPNLEDNELVFSYPPVQGMQKDVFFFNHLNKENGTEDSVSKYNTFEVQMIRDLVVYFLHQGTYDGPGDIAVLCAYLGQLQKVRAALRDLKIAVTVNERDAEQLARQGIDEEVEYEEVVVAKHVRLGTVDIFQGQEAKIVIVSLVRNSGQIDTGTASIGFLKVSPNRINVALSRAKHGLYILGNASNLRQNPTWSTILDEMEDRDQIGSAFPIICPRHPEQARLVTKPGEIPLYAPVGGCTLPCNARLLCGHMCGSACHAALDDHRSAKCLEPCNRTPCPRRHPCSKRCFDDCGDCMFPMYDVLLPCGHGAAQVPCHLVESLALHAIENRNLFAAKNFAPNPFNAARRDVKPGVQNVSYSLSSRTHHPRLRGRFLVVITLLIPANVHFTVNTSADLTVIPKTKIAIHRVPNHAVNSASTTTARNHAPSLAVLICSRLPCDELCQKLLECGHPCPSVCGEICEMQKCVECLPEEQKADIVDFIMQRSLAEIDSRSDDVADRLITLACGHIFTVETLDGHCNMRAFYNTNDMGQFLSTKSPPIEYQTPPTCPTCRGPITALRYGRVTKRATLDILEQNVASTMSRALNKCNPVIVGFTSTIAASEEQAKKLEIRLDGNGATKQKREKRSQDVHGPLPAYQLSQDGMHQAHGFTLEEAREWYKIVKPLVVMYRHILKIAATRGAHVKAYEAALTTLYRLELRAIADDPEIATNTPEPLALSIVSQKIGQAPPKADVRYQVEAYFLSLEIRSLIAQLAQARIEGLTTAAKDSDVEHHRSRWTSFVTFLYKSCATDAEKAMQLATESSAYRQATRASIHQLRFEFELFRWEIMLQHSEILAKSPFDMKARDGLVERIKDHSNHISQAGDSIAKNFLRRMPSTSTLAQLGEARKWLDENCLKKTKAWQAECEKLVESIERRDFYQPMSTQEYVDIVKSFDFRSSGHFYNCQNGHPFVIADCGGAVQTSQVPRMAGLQSGAQAIGLIRPNTPNVELDAIARRSRIEERRQNQKQQGRSGQAVQQPVASGLSTTEARPVDDEVLGNTVPPSFDFRSDADFGPMDFKLPNNYANFRQPDKPGHGQEDTTGGSGTYESQFDNDFGNDLGENYDIDDVDPLDPFINFDISISHAKLKHAKEFIDLLDDATLENSGLSDDAIDSLHNPAAWNELDDNPELERSFQLYLLLQKYPNSLFNQLQQWINLWCPNAGLLSFDQTKQWM</sequence>
<keyword evidence="12" id="KW-1185">Reference proteome</keyword>
<dbReference type="InterPro" id="IPR000571">
    <property type="entry name" value="Znf_CCCH"/>
</dbReference>
<dbReference type="EMBL" id="JANIEX010001216">
    <property type="protein sequence ID" value="KAJ3560209.1"/>
    <property type="molecule type" value="Genomic_DNA"/>
</dbReference>
<dbReference type="PANTHER" id="PTHR10887">
    <property type="entry name" value="DNA2/NAM7 HELICASE FAMILY"/>
    <property type="match status" value="1"/>
</dbReference>
<keyword evidence="5 7" id="KW-0862">Zinc</keyword>
<feature type="domain" description="C3H1-type" evidence="9">
    <location>
        <begin position="60"/>
        <end position="88"/>
    </location>
</feature>
<evidence type="ECO:0000313" key="12">
    <source>
        <dbReference type="Proteomes" id="UP001213000"/>
    </source>
</evidence>
<proteinExistence type="predicted"/>
<feature type="zinc finger region" description="C3H1-type" evidence="7">
    <location>
        <begin position="2"/>
        <end position="30"/>
    </location>
</feature>
<feature type="region of interest" description="Disordered" evidence="8">
    <location>
        <begin position="2204"/>
        <end position="2293"/>
    </location>
</feature>